<dbReference type="RefSeq" id="XP_022626297.1">
    <property type="nucleotide sequence ID" value="XM_022774174.1"/>
</dbReference>
<proteinExistence type="predicted"/>
<reference evidence="1 2" key="1">
    <citation type="submission" date="2014-12" db="EMBL/GenBank/DDBJ databases">
        <authorList>
            <person name="Neuveglise Cecile"/>
        </authorList>
    </citation>
    <scope>NUCLEOTIDE SEQUENCE [LARGE SCALE GENOMIC DNA]</scope>
    <source>
        <strain evidence="1 2">CBS 12615</strain>
    </source>
</reference>
<keyword evidence="2" id="KW-1185">Reference proteome</keyword>
<dbReference type="HOGENOM" id="CLU_1816148_0_0_1"/>
<accession>A0A0C7N0N6</accession>
<dbReference type="AlphaFoldDB" id="A0A0C7N0N6"/>
<protein>
    <submittedName>
        <fullName evidence="1">LALA0S01e01904g1_1</fullName>
    </submittedName>
</protein>
<dbReference type="GeneID" id="34683423"/>
<sequence length="137" mass="15217">MVRTEKYRKSITASVEIEHGPFGLSNINIKLGNSSVVGLGACTSRVNGLSWGLLHYNHESDLSPTKFKLYCVLLENSKFRIDFVELALHSIDEQVVPWEGAEPEDSDYEVPKLVFEGSRPGSEDCEIAPFVGALIFE</sequence>
<dbReference type="OrthoDB" id="4031013at2759"/>
<evidence type="ECO:0000313" key="2">
    <source>
        <dbReference type="Proteomes" id="UP000054304"/>
    </source>
</evidence>
<dbReference type="EMBL" id="LN736360">
    <property type="protein sequence ID" value="CEP60052.1"/>
    <property type="molecule type" value="Genomic_DNA"/>
</dbReference>
<gene>
    <name evidence="1" type="ORF">LALA0_S01e01904g</name>
</gene>
<dbReference type="Proteomes" id="UP000054304">
    <property type="component" value="Unassembled WGS sequence"/>
</dbReference>
<evidence type="ECO:0000313" key="1">
    <source>
        <dbReference type="EMBL" id="CEP60052.1"/>
    </source>
</evidence>
<name>A0A0C7N0N6_9SACH</name>
<organism evidence="1 2">
    <name type="scientific">Lachancea lanzarotensis</name>
    <dbReference type="NCBI Taxonomy" id="1245769"/>
    <lineage>
        <taxon>Eukaryota</taxon>
        <taxon>Fungi</taxon>
        <taxon>Dikarya</taxon>
        <taxon>Ascomycota</taxon>
        <taxon>Saccharomycotina</taxon>
        <taxon>Saccharomycetes</taxon>
        <taxon>Saccharomycetales</taxon>
        <taxon>Saccharomycetaceae</taxon>
        <taxon>Lachancea</taxon>
    </lineage>
</organism>